<dbReference type="InterPro" id="IPR050464">
    <property type="entry name" value="Zeta_carotene_desat/Oxidored"/>
</dbReference>
<proteinExistence type="predicted"/>
<dbReference type="Pfam" id="PF01593">
    <property type="entry name" value="Amino_oxidase"/>
    <property type="match status" value="1"/>
</dbReference>
<dbReference type="GeneID" id="89684368"/>
<evidence type="ECO:0000313" key="3">
    <source>
        <dbReference type="Proteomes" id="UP000711178"/>
    </source>
</evidence>
<dbReference type="Gene3D" id="1.10.405.20">
    <property type="match status" value="1"/>
</dbReference>
<dbReference type="RefSeq" id="WP_043581068.1">
    <property type="nucleotide sequence ID" value="NZ_CP142381.1"/>
</dbReference>
<reference evidence="2 3" key="1">
    <citation type="submission" date="2021-05" db="EMBL/GenBank/DDBJ databases">
        <title>Draft Whole Genome Sequencing Of Biosensor Chromobacterium violaceum Strain CV026 Reveals A Regulatory RNA In Chromobacterium violaceum Phenotype Regulatory Network.</title>
        <authorList>
            <person name="Hong K.W."/>
            <person name="Chan K.G."/>
            <person name="Chang C.-Y."/>
        </authorList>
    </citation>
    <scope>NUCLEOTIDE SEQUENCE [LARGE SCALE GENOMIC DNA]</scope>
    <source>
        <strain evidence="2 3">ATCC 31532</strain>
    </source>
</reference>
<organism evidence="2 3">
    <name type="scientific">Chromobacterium subtsugae</name>
    <dbReference type="NCBI Taxonomy" id="251747"/>
    <lineage>
        <taxon>Bacteria</taxon>
        <taxon>Pseudomonadati</taxon>
        <taxon>Pseudomonadota</taxon>
        <taxon>Betaproteobacteria</taxon>
        <taxon>Neisseriales</taxon>
        <taxon>Chromobacteriaceae</taxon>
        <taxon>Chromobacterium</taxon>
    </lineage>
</organism>
<dbReference type="EMBL" id="JAHDTB010000028">
    <property type="protein sequence ID" value="MBW8289978.1"/>
    <property type="molecule type" value="Genomic_DNA"/>
</dbReference>
<comment type="caution">
    <text evidence="2">The sequence shown here is derived from an EMBL/GenBank/DDBJ whole genome shotgun (WGS) entry which is preliminary data.</text>
</comment>
<keyword evidence="3" id="KW-1185">Reference proteome</keyword>
<dbReference type="Gene3D" id="3.50.50.60">
    <property type="entry name" value="FAD/NAD(P)-binding domain"/>
    <property type="match status" value="1"/>
</dbReference>
<protein>
    <submittedName>
        <fullName evidence="2">FAD-dependent oxidoreductase</fullName>
    </submittedName>
</protein>
<dbReference type="Gene3D" id="3.30.70.1990">
    <property type="match status" value="1"/>
</dbReference>
<dbReference type="PANTHER" id="PTHR42923:SF17">
    <property type="entry name" value="AMINE OXIDASE DOMAIN-CONTAINING PROTEIN"/>
    <property type="match status" value="1"/>
</dbReference>
<dbReference type="Proteomes" id="UP000711178">
    <property type="component" value="Unassembled WGS sequence"/>
</dbReference>
<sequence>MVNASSPQRIAVIGGGIAGLATAYFLSRRHAVTLFEAADYLGGHTHTVDVTVDGRDFAVDTGFLVFNDRTYPNLIALFQELGIPSHPSDMSFSVSLGQGRLEWAGRDLDSVFVQRRNLLSPGFWGMLSDILRFNREAERNLRRAIEAPQSLGRLLDADGYGARFRRHYLLPMAAAIWSSPCRDILSFPAETFLRFCLNHGLLQLRDRPQWRTVPGGARQYVEKIAASLADVRLSTPVLRVSRVDGRVRLLAASSEETFDSVVFAAHAPQTLAMLADADDLERKMLSAVRYQANEAVLHTDASLLPRREAAWSAWNFLSDDDDDSRAVGVSYLLNQLQPLPVATPVAVTLNPPRAPDPAKVLGRYHYQHPLFDAAAIAAQKALSGLQGRHGCWFAGAWTGYGFHEDGLNSALRVARDFGLAPAWARLEK</sequence>
<evidence type="ECO:0000259" key="1">
    <source>
        <dbReference type="Pfam" id="PF01593"/>
    </source>
</evidence>
<dbReference type="PANTHER" id="PTHR42923">
    <property type="entry name" value="PROTOPORPHYRINOGEN OXIDASE"/>
    <property type="match status" value="1"/>
</dbReference>
<dbReference type="InterPro" id="IPR036188">
    <property type="entry name" value="FAD/NAD-bd_sf"/>
</dbReference>
<dbReference type="SUPFAM" id="SSF51905">
    <property type="entry name" value="FAD/NAD(P)-binding domain"/>
    <property type="match status" value="1"/>
</dbReference>
<gene>
    <name evidence="2" type="ORF">KIF53_20270</name>
</gene>
<feature type="domain" description="Amine oxidase" evidence="1">
    <location>
        <begin position="17"/>
        <end position="289"/>
    </location>
</feature>
<accession>A0ABS7FKY2</accession>
<evidence type="ECO:0000313" key="2">
    <source>
        <dbReference type="EMBL" id="MBW8289978.1"/>
    </source>
</evidence>
<name>A0ABS7FKY2_9NEIS</name>
<dbReference type="InterPro" id="IPR002937">
    <property type="entry name" value="Amino_oxidase"/>
</dbReference>